<name>A0A4Z0PMG8_9BACT</name>
<dbReference type="OrthoDB" id="893408at2"/>
<evidence type="ECO:0000313" key="2">
    <source>
        <dbReference type="Proteomes" id="UP000297739"/>
    </source>
</evidence>
<reference evidence="1 2" key="1">
    <citation type="submission" date="2019-04" db="EMBL/GenBank/DDBJ databases">
        <authorList>
            <person name="Feng G."/>
            <person name="Zhang J."/>
            <person name="Zhu H."/>
        </authorList>
    </citation>
    <scope>NUCLEOTIDE SEQUENCE [LARGE SCALE GENOMIC DNA]</scope>
    <source>
        <strain evidence="1 2">JCM 17223</strain>
    </source>
</reference>
<gene>
    <name evidence="1" type="ORF">E5J99_06260</name>
</gene>
<evidence type="ECO:0000313" key="1">
    <source>
        <dbReference type="EMBL" id="TGE17792.1"/>
    </source>
</evidence>
<protein>
    <submittedName>
        <fullName evidence="1">Uncharacterized protein</fullName>
    </submittedName>
</protein>
<dbReference type="RefSeq" id="WP_135496869.1">
    <property type="nucleotide sequence ID" value="NZ_SRLD01000009.1"/>
</dbReference>
<keyword evidence="2" id="KW-1185">Reference proteome</keyword>
<sequence length="131" mass="15241">MPLRILQELPYLDIHYDYRNEWIYAEWRGDITFERAKEGGEALVSFVESEGCTKLLNDNALVTDMWLEAPEWQAMNIFPRLHAAGLLYIAWVYSPNLYSRFSADRAIDAIVQPVTLPFEDMTIAKGWLRVV</sequence>
<proteinExistence type="predicted"/>
<dbReference type="EMBL" id="SRLD01000009">
    <property type="protein sequence ID" value="TGE17792.1"/>
    <property type="molecule type" value="Genomic_DNA"/>
</dbReference>
<accession>A0A4Z0PMG8</accession>
<dbReference type="Proteomes" id="UP000297739">
    <property type="component" value="Unassembled WGS sequence"/>
</dbReference>
<organism evidence="1 2">
    <name type="scientific">Hymenobacter elongatus</name>
    <dbReference type="NCBI Taxonomy" id="877208"/>
    <lineage>
        <taxon>Bacteria</taxon>
        <taxon>Pseudomonadati</taxon>
        <taxon>Bacteroidota</taxon>
        <taxon>Cytophagia</taxon>
        <taxon>Cytophagales</taxon>
        <taxon>Hymenobacteraceae</taxon>
        <taxon>Hymenobacter</taxon>
    </lineage>
</organism>
<comment type="caution">
    <text evidence="1">The sequence shown here is derived from an EMBL/GenBank/DDBJ whole genome shotgun (WGS) entry which is preliminary data.</text>
</comment>
<dbReference type="AlphaFoldDB" id="A0A4Z0PMG8"/>